<evidence type="ECO:0000313" key="2">
    <source>
        <dbReference type="EMBL" id="AEM82684.1"/>
    </source>
</evidence>
<dbReference type="HOGENOM" id="CLU_3085444_0_0_11"/>
<dbReference type="AlphaFoldDB" id="G2PDT4"/>
<dbReference type="EMBL" id="CP002994">
    <property type="protein sequence ID" value="AEM82684.1"/>
    <property type="molecule type" value="Genomic_DNA"/>
</dbReference>
<keyword evidence="3" id="KW-1185">Reference proteome</keyword>
<proteinExistence type="predicted"/>
<protein>
    <submittedName>
        <fullName evidence="2">Uncharacterized protein</fullName>
    </submittedName>
</protein>
<feature type="compositionally biased region" description="Basic and acidic residues" evidence="1">
    <location>
        <begin position="1"/>
        <end position="14"/>
    </location>
</feature>
<name>G2PDT4_STRV4</name>
<evidence type="ECO:0000256" key="1">
    <source>
        <dbReference type="SAM" id="MobiDB-lite"/>
    </source>
</evidence>
<feature type="region of interest" description="Disordered" evidence="1">
    <location>
        <begin position="1"/>
        <end position="34"/>
    </location>
</feature>
<dbReference type="KEGG" id="svl:Strvi_2987"/>
<evidence type="ECO:0000313" key="3">
    <source>
        <dbReference type="Proteomes" id="UP000008703"/>
    </source>
</evidence>
<dbReference type="Proteomes" id="UP000008703">
    <property type="component" value="Chromosome"/>
</dbReference>
<organism evidence="2 3">
    <name type="scientific">Streptomyces violaceusniger (strain Tu 4113)</name>
    <dbReference type="NCBI Taxonomy" id="653045"/>
    <lineage>
        <taxon>Bacteria</taxon>
        <taxon>Bacillati</taxon>
        <taxon>Actinomycetota</taxon>
        <taxon>Actinomycetes</taxon>
        <taxon>Kitasatosporales</taxon>
        <taxon>Streptomycetaceae</taxon>
        <taxon>Streptomyces</taxon>
        <taxon>Streptomyces violaceusniger group</taxon>
    </lineage>
</organism>
<sequence>MARHINDNYREQVRRLHAQGPETRSPEASWQPLNRVRNRSERIQRIELTCHS</sequence>
<gene>
    <name evidence="2" type="ORF">Strvi_2987</name>
</gene>
<accession>G2PDT4</accession>
<reference evidence="2" key="1">
    <citation type="submission" date="2011-08" db="EMBL/GenBank/DDBJ databases">
        <title>Complete sequence of chromosome of Streptomyces violaceusniger Tu 4113.</title>
        <authorList>
            <consortium name="US DOE Joint Genome Institute"/>
            <person name="Lucas S."/>
            <person name="Han J."/>
            <person name="Lapidus A."/>
            <person name="Cheng J.-F."/>
            <person name="Goodwin L."/>
            <person name="Pitluck S."/>
            <person name="Peters L."/>
            <person name="Ivanova N."/>
            <person name="Daligault H."/>
            <person name="Detter J.C."/>
            <person name="Han C."/>
            <person name="Tapia R."/>
            <person name="Land M."/>
            <person name="Hauser L."/>
            <person name="Kyrpides N."/>
            <person name="Ivanova N."/>
            <person name="Pagani I."/>
            <person name="Hagen A."/>
            <person name="Katz L."/>
            <person name="Fiedler H.-P."/>
            <person name="Keasling J."/>
            <person name="Fortman J."/>
            <person name="Woyke T."/>
        </authorList>
    </citation>
    <scope>NUCLEOTIDE SEQUENCE [LARGE SCALE GENOMIC DNA]</scope>
    <source>
        <strain evidence="2">Tu 4113</strain>
    </source>
</reference>